<name>A0ACB8ZK56_ARCLA</name>
<organism evidence="1 2">
    <name type="scientific">Arctium lappa</name>
    <name type="common">Greater burdock</name>
    <name type="synonym">Lappa major</name>
    <dbReference type="NCBI Taxonomy" id="4217"/>
    <lineage>
        <taxon>Eukaryota</taxon>
        <taxon>Viridiplantae</taxon>
        <taxon>Streptophyta</taxon>
        <taxon>Embryophyta</taxon>
        <taxon>Tracheophyta</taxon>
        <taxon>Spermatophyta</taxon>
        <taxon>Magnoliopsida</taxon>
        <taxon>eudicotyledons</taxon>
        <taxon>Gunneridae</taxon>
        <taxon>Pentapetalae</taxon>
        <taxon>asterids</taxon>
        <taxon>campanulids</taxon>
        <taxon>Asterales</taxon>
        <taxon>Asteraceae</taxon>
        <taxon>Carduoideae</taxon>
        <taxon>Cardueae</taxon>
        <taxon>Arctiinae</taxon>
        <taxon>Arctium</taxon>
    </lineage>
</organism>
<dbReference type="Proteomes" id="UP001055879">
    <property type="component" value="Linkage Group LG10"/>
</dbReference>
<keyword evidence="2" id="KW-1185">Reference proteome</keyword>
<sequence length="125" mass="14975">MTERSSSYNPSEDYTLSPEEEQLETLKLENAELEWKNDKLQEDLERLQREYLRDRKKLNLLQAENGGLIDKISALEWDKDYSGVARKYISGWAQCYQKGPRSSVLWRFRPSKGYEQWLRDTYYPL</sequence>
<comment type="caution">
    <text evidence="1">The sequence shown here is derived from an EMBL/GenBank/DDBJ whole genome shotgun (WGS) entry which is preliminary data.</text>
</comment>
<reference evidence="2" key="1">
    <citation type="journal article" date="2022" name="Mol. Ecol. Resour.">
        <title>The genomes of chicory, endive, great burdock and yacon provide insights into Asteraceae palaeo-polyploidization history and plant inulin production.</title>
        <authorList>
            <person name="Fan W."/>
            <person name="Wang S."/>
            <person name="Wang H."/>
            <person name="Wang A."/>
            <person name="Jiang F."/>
            <person name="Liu H."/>
            <person name="Zhao H."/>
            <person name="Xu D."/>
            <person name="Zhang Y."/>
        </authorList>
    </citation>
    <scope>NUCLEOTIDE SEQUENCE [LARGE SCALE GENOMIC DNA]</scope>
    <source>
        <strain evidence="2">cv. Niubang</strain>
    </source>
</reference>
<gene>
    <name evidence="1" type="ORF">L6452_30791</name>
</gene>
<evidence type="ECO:0000313" key="1">
    <source>
        <dbReference type="EMBL" id="KAI3697695.1"/>
    </source>
</evidence>
<dbReference type="EMBL" id="CM042056">
    <property type="protein sequence ID" value="KAI3697695.1"/>
    <property type="molecule type" value="Genomic_DNA"/>
</dbReference>
<accession>A0ACB8ZK56</accession>
<protein>
    <submittedName>
        <fullName evidence="1">Uncharacterized protein</fullName>
    </submittedName>
</protein>
<reference evidence="1 2" key="2">
    <citation type="journal article" date="2022" name="Mol. Ecol. Resour.">
        <title>The genomes of chicory, endive, great burdock and yacon provide insights into Asteraceae paleo-polyploidization history and plant inulin production.</title>
        <authorList>
            <person name="Fan W."/>
            <person name="Wang S."/>
            <person name="Wang H."/>
            <person name="Wang A."/>
            <person name="Jiang F."/>
            <person name="Liu H."/>
            <person name="Zhao H."/>
            <person name="Xu D."/>
            <person name="Zhang Y."/>
        </authorList>
    </citation>
    <scope>NUCLEOTIDE SEQUENCE [LARGE SCALE GENOMIC DNA]</scope>
    <source>
        <strain evidence="2">cv. Niubang</strain>
    </source>
</reference>
<evidence type="ECO:0000313" key="2">
    <source>
        <dbReference type="Proteomes" id="UP001055879"/>
    </source>
</evidence>
<proteinExistence type="predicted"/>